<dbReference type="EnsemblMetazoa" id="XM_021053592.2">
    <property type="protein sequence ID" value="XP_020909251.1"/>
    <property type="gene ID" value="LOC110247189"/>
</dbReference>
<dbReference type="SUPFAM" id="SSF57997">
    <property type="entry name" value="Tropomyosin"/>
    <property type="match status" value="1"/>
</dbReference>
<evidence type="ECO:0000313" key="4">
    <source>
        <dbReference type="Proteomes" id="UP000887567"/>
    </source>
</evidence>
<dbReference type="OMA" id="WRQRANG"/>
<sequence length="214" mass="25014">MAGLKVLLVIVLTSLAVDESMCHVVPTSKQSQSSQSFGASAISSLMIFSQQLKSLEDTVKRQNKKIENQNDRLEKLKASINDKATKFSVHKVRSELRNKFDVIRQDLEMRKRGIEQYRNKMNKLENIISTTQSDYSDIEMKVDVVRERFDDLSTKCRRVKTGWNNRANGEILFLDRHYLSCRSNEFIHSFLLERRSDVPWSMVRYVYECCKYTI</sequence>
<accession>A0A913XRV2</accession>
<keyword evidence="2" id="KW-0732">Signal</keyword>
<reference evidence="3" key="1">
    <citation type="submission" date="2022-11" db="UniProtKB">
        <authorList>
            <consortium name="EnsemblMetazoa"/>
        </authorList>
    </citation>
    <scope>IDENTIFICATION</scope>
</reference>
<proteinExistence type="predicted"/>
<dbReference type="RefSeq" id="XP_020909251.1">
    <property type="nucleotide sequence ID" value="XM_021053592.2"/>
</dbReference>
<organism evidence="3 4">
    <name type="scientific">Exaiptasia diaphana</name>
    <name type="common">Tropical sea anemone</name>
    <name type="synonym">Aiptasia pulchella</name>
    <dbReference type="NCBI Taxonomy" id="2652724"/>
    <lineage>
        <taxon>Eukaryota</taxon>
        <taxon>Metazoa</taxon>
        <taxon>Cnidaria</taxon>
        <taxon>Anthozoa</taxon>
        <taxon>Hexacorallia</taxon>
        <taxon>Actiniaria</taxon>
        <taxon>Aiptasiidae</taxon>
        <taxon>Exaiptasia</taxon>
    </lineage>
</organism>
<dbReference type="KEGG" id="epa:110247189"/>
<dbReference type="OrthoDB" id="5970116at2759"/>
<keyword evidence="1" id="KW-0175">Coiled coil</keyword>
<dbReference type="GeneID" id="110247189"/>
<dbReference type="AlphaFoldDB" id="A0A913XRV2"/>
<keyword evidence="4" id="KW-1185">Reference proteome</keyword>
<evidence type="ECO:0000256" key="2">
    <source>
        <dbReference type="SAM" id="SignalP"/>
    </source>
</evidence>
<feature type="coiled-coil region" evidence="1">
    <location>
        <begin position="45"/>
        <end position="134"/>
    </location>
</feature>
<feature type="chain" id="PRO_5036765259" evidence="2">
    <location>
        <begin position="23"/>
        <end position="214"/>
    </location>
</feature>
<evidence type="ECO:0000313" key="3">
    <source>
        <dbReference type="EnsemblMetazoa" id="XP_020909251.1"/>
    </source>
</evidence>
<name>A0A913XRV2_EXADI</name>
<feature type="signal peptide" evidence="2">
    <location>
        <begin position="1"/>
        <end position="22"/>
    </location>
</feature>
<dbReference type="Gene3D" id="1.10.287.2610">
    <property type="match status" value="1"/>
</dbReference>
<protein>
    <submittedName>
        <fullName evidence="3">Uncharacterized protein</fullName>
    </submittedName>
</protein>
<evidence type="ECO:0000256" key="1">
    <source>
        <dbReference type="SAM" id="Coils"/>
    </source>
</evidence>
<dbReference type="Proteomes" id="UP000887567">
    <property type="component" value="Unplaced"/>
</dbReference>